<evidence type="ECO:0000256" key="1">
    <source>
        <dbReference type="SAM" id="MobiDB-lite"/>
    </source>
</evidence>
<sequence>MQFDNQSTNALGRVFQNLATLPARARLMEQENQIKALMNRSLLDSRASTAELNRVKAAREQQAFDLMNRATELFAKDRDAANFYALQGGGKAYTPFSNVGNTGYSINEATGVQTLGNPNLARVFKTKTIRTSGGGSGGNGPRLNPSQIKVFYPTPLLDDQGKPVINNSTLQPIMTTDDKAMLQDMIQMQQQGYPSTLEGFIAFKGGLPSPVSKAFTGVPQPATPAATQPASLPQTPPIQQTYVPPEQTNKDAAIESIRKRYLNGEISKEDARQALAVYGY</sequence>
<feature type="region of interest" description="Disordered" evidence="1">
    <location>
        <begin position="218"/>
        <end position="250"/>
    </location>
</feature>
<accession>A0ABS2GTY5</accession>
<dbReference type="EMBL" id="JACJKX010000003">
    <property type="protein sequence ID" value="MBM6928192.1"/>
    <property type="molecule type" value="Genomic_DNA"/>
</dbReference>
<protein>
    <recommendedName>
        <fullName evidence="4">SHOCT domain-containing protein</fullName>
    </recommendedName>
</protein>
<evidence type="ECO:0000313" key="2">
    <source>
        <dbReference type="EMBL" id="MBM6928192.1"/>
    </source>
</evidence>
<feature type="compositionally biased region" description="Low complexity" evidence="1">
    <location>
        <begin position="219"/>
        <end position="233"/>
    </location>
</feature>
<gene>
    <name evidence="2" type="ORF">H5985_02765</name>
</gene>
<comment type="caution">
    <text evidence="2">The sequence shown here is derived from an EMBL/GenBank/DDBJ whole genome shotgun (WGS) entry which is preliminary data.</text>
</comment>
<evidence type="ECO:0008006" key="4">
    <source>
        <dbReference type="Google" id="ProtNLM"/>
    </source>
</evidence>
<proteinExistence type="predicted"/>
<reference evidence="2 3" key="1">
    <citation type="journal article" date="2021" name="Sci. Rep.">
        <title>The distribution of antibiotic resistance genes in chicken gut microbiota commensals.</title>
        <authorList>
            <person name="Juricova H."/>
            <person name="Matiasovicova J."/>
            <person name="Kubasova T."/>
            <person name="Cejkova D."/>
            <person name="Rychlik I."/>
        </authorList>
    </citation>
    <scope>NUCLEOTIDE SEQUENCE [LARGE SCALE GENOMIC DNA]</scope>
    <source>
        <strain evidence="2 3">An562</strain>
    </source>
</reference>
<evidence type="ECO:0000313" key="3">
    <source>
        <dbReference type="Proteomes" id="UP000777002"/>
    </source>
</evidence>
<dbReference type="Proteomes" id="UP000777002">
    <property type="component" value="Unassembled WGS sequence"/>
</dbReference>
<name>A0ABS2GTY5_9BURK</name>
<keyword evidence="3" id="KW-1185">Reference proteome</keyword>
<dbReference type="RefSeq" id="WP_205049793.1">
    <property type="nucleotide sequence ID" value="NZ_JACJKX010000003.1"/>
</dbReference>
<organism evidence="2 3">
    <name type="scientific">Parasutterella secunda</name>
    <dbReference type="NCBI Taxonomy" id="626947"/>
    <lineage>
        <taxon>Bacteria</taxon>
        <taxon>Pseudomonadati</taxon>
        <taxon>Pseudomonadota</taxon>
        <taxon>Betaproteobacteria</taxon>
        <taxon>Burkholderiales</taxon>
        <taxon>Sutterellaceae</taxon>
        <taxon>Parasutterella</taxon>
    </lineage>
</organism>